<organism evidence="1 2">
    <name type="scientific">Choristoneura fumiferana</name>
    <name type="common">Spruce budworm moth</name>
    <name type="synonym">Archips fumiferana</name>
    <dbReference type="NCBI Taxonomy" id="7141"/>
    <lineage>
        <taxon>Eukaryota</taxon>
        <taxon>Metazoa</taxon>
        <taxon>Ecdysozoa</taxon>
        <taxon>Arthropoda</taxon>
        <taxon>Hexapoda</taxon>
        <taxon>Insecta</taxon>
        <taxon>Pterygota</taxon>
        <taxon>Neoptera</taxon>
        <taxon>Endopterygota</taxon>
        <taxon>Lepidoptera</taxon>
        <taxon>Glossata</taxon>
        <taxon>Ditrysia</taxon>
        <taxon>Tortricoidea</taxon>
        <taxon>Tortricidae</taxon>
        <taxon>Tortricinae</taxon>
        <taxon>Choristoneura</taxon>
    </lineage>
</organism>
<accession>A0ACC0KT09</accession>
<name>A0ACC0KT09_CHOFU</name>
<sequence>MRLYESKDSSCCKRDLCSVVQDLQHINTNCLNTDIVLMLETGDVRSNMSSEKRFHTQAPIVKRYADVIANECPKAFIIVCTTPIDCMTLKETGWYDPRKLLGSLAVPEMRASTLAAKALSLEPWYTRVPCVGGTEGETLVPLFSKAVEYFDFTEHNAHMLTDVVRQAAEAVSRCDGPCAKAADLSEAHALYGLVTKVAHALLCHDVPRVTGFVETDPSTQLVSPAKYFAQYVDIGGSGIRKTLGLPHMSPFEIQMMHFALMELPVRFKMVNKWCQKFVFAAGPHDAYRHNFFTPKPYERFDDCAYANVVG</sequence>
<evidence type="ECO:0000313" key="2">
    <source>
        <dbReference type="Proteomes" id="UP001064048"/>
    </source>
</evidence>
<gene>
    <name evidence="1" type="ORF">MSG28_013330</name>
</gene>
<reference evidence="1 2" key="1">
    <citation type="journal article" date="2022" name="Genome Biol. Evol.">
        <title>The Spruce Budworm Genome: Reconstructing the Evolutionary History of Antifreeze Proteins.</title>
        <authorList>
            <person name="Beliveau C."/>
            <person name="Gagne P."/>
            <person name="Picq S."/>
            <person name="Vernygora O."/>
            <person name="Keeling C.I."/>
            <person name="Pinkney K."/>
            <person name="Doucet D."/>
            <person name="Wen F."/>
            <person name="Johnston J.S."/>
            <person name="Maaroufi H."/>
            <person name="Boyle B."/>
            <person name="Laroche J."/>
            <person name="Dewar K."/>
            <person name="Juretic N."/>
            <person name="Blackburn G."/>
            <person name="Nisole A."/>
            <person name="Brunet B."/>
            <person name="Brandao M."/>
            <person name="Lumley L."/>
            <person name="Duan J."/>
            <person name="Quan G."/>
            <person name="Lucarotti C.J."/>
            <person name="Roe A.D."/>
            <person name="Sperling F.A.H."/>
            <person name="Levesque R.C."/>
            <person name="Cusson M."/>
        </authorList>
    </citation>
    <scope>NUCLEOTIDE SEQUENCE [LARGE SCALE GENOMIC DNA]</scope>
    <source>
        <strain evidence="1">Glfc:IPQL:Cfum</strain>
    </source>
</reference>
<proteinExistence type="predicted"/>
<evidence type="ECO:0000313" key="1">
    <source>
        <dbReference type="EMBL" id="KAI8439603.1"/>
    </source>
</evidence>
<protein>
    <submittedName>
        <fullName evidence="1">Uncharacterized protein</fullName>
    </submittedName>
</protein>
<comment type="caution">
    <text evidence="1">The sequence shown here is derived from an EMBL/GenBank/DDBJ whole genome shotgun (WGS) entry which is preliminary data.</text>
</comment>
<keyword evidence="2" id="KW-1185">Reference proteome</keyword>
<dbReference type="Proteomes" id="UP001064048">
    <property type="component" value="Chromosome 23"/>
</dbReference>
<dbReference type="EMBL" id="CM046123">
    <property type="protein sequence ID" value="KAI8439603.1"/>
    <property type="molecule type" value="Genomic_DNA"/>
</dbReference>